<evidence type="ECO:0000256" key="1">
    <source>
        <dbReference type="SAM" id="MobiDB-lite"/>
    </source>
</evidence>
<feature type="region of interest" description="Disordered" evidence="1">
    <location>
        <begin position="71"/>
        <end position="91"/>
    </location>
</feature>
<keyword evidence="3" id="KW-1185">Reference proteome</keyword>
<organism evidence="2 3">
    <name type="scientific">Nocardia xishanensis</name>
    <dbReference type="NCBI Taxonomy" id="238964"/>
    <lineage>
        <taxon>Bacteria</taxon>
        <taxon>Bacillati</taxon>
        <taxon>Actinomycetota</taxon>
        <taxon>Actinomycetes</taxon>
        <taxon>Mycobacteriales</taxon>
        <taxon>Nocardiaceae</taxon>
        <taxon>Nocardia</taxon>
    </lineage>
</organism>
<feature type="non-terminal residue" evidence="2">
    <location>
        <position position="1"/>
    </location>
</feature>
<sequence>LIASIETAKPARCQVIVLALVLGAYENRADKDLWRYADRGVRLYLEFLRELGNQLVPVELAALGEIKSDDIDIDNHTAPTEPDAQEPAEAA</sequence>
<proteinExistence type="predicted"/>
<gene>
    <name evidence="2" type="ORF">ACH49W_36420</name>
</gene>
<evidence type="ECO:0000313" key="2">
    <source>
        <dbReference type="EMBL" id="MFI2478838.1"/>
    </source>
</evidence>
<evidence type="ECO:0000313" key="3">
    <source>
        <dbReference type="Proteomes" id="UP001611415"/>
    </source>
</evidence>
<protein>
    <submittedName>
        <fullName evidence="2">Uncharacterized protein</fullName>
    </submittedName>
</protein>
<comment type="caution">
    <text evidence="2">The sequence shown here is derived from an EMBL/GenBank/DDBJ whole genome shotgun (WGS) entry which is preliminary data.</text>
</comment>
<dbReference type="Proteomes" id="UP001611415">
    <property type="component" value="Unassembled WGS sequence"/>
</dbReference>
<dbReference type="EMBL" id="JBIRYO010000070">
    <property type="protein sequence ID" value="MFI2478838.1"/>
    <property type="molecule type" value="Genomic_DNA"/>
</dbReference>
<accession>A0ABW7XCG0</accession>
<name>A0ABW7XCG0_9NOCA</name>
<reference evidence="2 3" key="1">
    <citation type="submission" date="2024-10" db="EMBL/GenBank/DDBJ databases">
        <title>The Natural Products Discovery Center: Release of the First 8490 Sequenced Strains for Exploring Actinobacteria Biosynthetic Diversity.</title>
        <authorList>
            <person name="Kalkreuter E."/>
            <person name="Kautsar S.A."/>
            <person name="Yang D."/>
            <person name="Bader C.D."/>
            <person name="Teijaro C.N."/>
            <person name="Fluegel L."/>
            <person name="Davis C.M."/>
            <person name="Simpson J.R."/>
            <person name="Lauterbach L."/>
            <person name="Steele A.D."/>
            <person name="Gui C."/>
            <person name="Meng S."/>
            <person name="Li G."/>
            <person name="Viehrig K."/>
            <person name="Ye F."/>
            <person name="Su P."/>
            <person name="Kiefer A.F."/>
            <person name="Nichols A."/>
            <person name="Cepeda A.J."/>
            <person name="Yan W."/>
            <person name="Fan B."/>
            <person name="Jiang Y."/>
            <person name="Adhikari A."/>
            <person name="Zheng C.-J."/>
            <person name="Schuster L."/>
            <person name="Cowan T.M."/>
            <person name="Smanski M.J."/>
            <person name="Chevrette M.G."/>
            <person name="De Carvalho L.P.S."/>
            <person name="Shen B."/>
        </authorList>
    </citation>
    <scope>NUCLEOTIDE SEQUENCE [LARGE SCALE GENOMIC DNA]</scope>
    <source>
        <strain evidence="2 3">NPDC019275</strain>
    </source>
</reference>